<dbReference type="RefSeq" id="WP_204446135.1">
    <property type="nucleotide sequence ID" value="NZ_JACJKY010000008.1"/>
</dbReference>
<keyword evidence="3" id="KW-1185">Reference proteome</keyword>
<proteinExistence type="predicted"/>
<dbReference type="SMART" id="SM00487">
    <property type="entry name" value="DEXDc"/>
    <property type="match status" value="1"/>
</dbReference>
<evidence type="ECO:0000313" key="3">
    <source>
        <dbReference type="Proteomes" id="UP000774750"/>
    </source>
</evidence>
<reference evidence="2" key="2">
    <citation type="journal article" date="2021" name="Sci. Rep.">
        <title>The distribution of antibiotic resistance genes in chicken gut microbiota commensals.</title>
        <authorList>
            <person name="Juricova H."/>
            <person name="Matiasovicova J."/>
            <person name="Kubasova T."/>
            <person name="Cejkova D."/>
            <person name="Rychlik I."/>
        </authorList>
    </citation>
    <scope>NUCLEOTIDE SEQUENCE</scope>
    <source>
        <strain evidence="2">An559</strain>
    </source>
</reference>
<dbReference type="SUPFAM" id="SSF52540">
    <property type="entry name" value="P-loop containing nucleoside triphosphate hydrolases"/>
    <property type="match status" value="2"/>
</dbReference>
<protein>
    <recommendedName>
        <fullName evidence="1">Helicase C-terminal domain-containing protein</fullName>
    </recommendedName>
</protein>
<dbReference type="InterPro" id="IPR014001">
    <property type="entry name" value="Helicase_ATP-bd"/>
</dbReference>
<dbReference type="Gene3D" id="3.40.50.300">
    <property type="entry name" value="P-loop containing nucleotide triphosphate hydrolases"/>
    <property type="match status" value="2"/>
</dbReference>
<dbReference type="InterPro" id="IPR001650">
    <property type="entry name" value="Helicase_C-like"/>
</dbReference>
<evidence type="ECO:0000259" key="1">
    <source>
        <dbReference type="PROSITE" id="PS51194"/>
    </source>
</evidence>
<dbReference type="Pfam" id="PF00271">
    <property type="entry name" value="Helicase_C"/>
    <property type="match status" value="1"/>
</dbReference>
<sequence>MAKFNIDTVEAMTMHGLKDFQRKTVERIDYLFRNGQNRVLIADEVGMGKTLIARGAIVKTARVRLEEGDDLLKVVYICSNTSIANQNIQKLKVSTTARIEGVSDTRLSMLHLKIAEQESDESLRDGFIQLIPLTPGTSFQMTNGGGTVSERALMYAILTRIPEIAEYKDELEQLLIYFAEGAWTGWAKDWYEGKVAACSNKTHGTYPASVIEKIYEYDRERPILEILVEHLSKRSSGTSPYRDGVILNNLRVMFARISTGMLNPDLVIMDEFQRFKFLLNSNQESETGILAQKFLGGGETRILLLSATPYKLYSTLEEIDEAQVDEHYAEFLQVMDFLFAGHTGEFHRVWSDYSIALHEMSVGNTAIIKVKNTAEEAMYSGVCRTERISVMDSGDYTDDSSVKHPLVVTEMDIASYLAAGNLLKEIDAGYSLPLDYVKSCPYLMSFMRSYKIKQNIEKYFKAHPDEIDVARNDLLWVNPNRVNDYQKLPATNARLESLKEVAFEGGSELYLWVPPSKPYYALQGAYRNSENFSKILVFSAWEMVPRMIGSMISYEAERRTVGRLGKQAKNVDRKNLRYNAKYRYPYHRLQFTLSSGEPQRMSLFALLYPSATLAALYSPVATMNAQLTLADIERQIKAELRNKVDELKRFQKTTTGPEDAKWYYLAPMLMDGSTYVTSWFTALEESMNDTDGDVEDAISSDRGNKAFLAHMERLKYFVGLGEDLELGKMPDDLISTLTDMVLGSPAVCIYRANGGNVAYATSLAKVFVNYFNTTEATAIVELAADQYHAKKADDNTHWQDVLLYCKDGCFQAMFDEYMHLIREGVSFSDEATRAGKVQNIMLNDLRIHTASYEVDTFSSFRSRVNGERKRNLMRAHYAVGFITDGDNAKKADRKNSIRGAFNSPLRPFVLASTSIGQEGLDFHNYCRKIMHWNLPSNPIDLEQREGRINRFKCLAIRQNVARKYGNIDFESDIWAEMFDAAHAEKKPGQSDLVPFWCFGENQEVKIERIVPMYPMSKDGISYERLIKILSLYRLTLGQARQEELLEYIFREYEDPAELKKLFIDLSPFSKSTVTDGENSCVSEE</sequence>
<feature type="domain" description="Helicase C-terminal" evidence="1">
    <location>
        <begin position="841"/>
        <end position="993"/>
    </location>
</feature>
<dbReference type="AlphaFoldDB" id="A0A939BE02"/>
<name>A0A939BE02_9FIRM</name>
<dbReference type="EMBL" id="JACJKY010000008">
    <property type="protein sequence ID" value="MBM6920830.1"/>
    <property type="molecule type" value="Genomic_DNA"/>
</dbReference>
<dbReference type="Proteomes" id="UP000774750">
    <property type="component" value="Unassembled WGS sequence"/>
</dbReference>
<reference evidence="2" key="1">
    <citation type="submission" date="2020-08" db="EMBL/GenBank/DDBJ databases">
        <authorList>
            <person name="Cejkova D."/>
            <person name="Kubasova T."/>
            <person name="Jahodarova E."/>
            <person name="Rychlik I."/>
        </authorList>
    </citation>
    <scope>NUCLEOTIDE SEQUENCE</scope>
    <source>
        <strain evidence="2">An559</strain>
    </source>
</reference>
<gene>
    <name evidence="2" type="ORF">H6A12_06660</name>
</gene>
<evidence type="ECO:0000313" key="2">
    <source>
        <dbReference type="EMBL" id="MBM6920830.1"/>
    </source>
</evidence>
<dbReference type="InterPro" id="IPR027417">
    <property type="entry name" value="P-loop_NTPase"/>
</dbReference>
<dbReference type="PROSITE" id="PS51194">
    <property type="entry name" value="HELICASE_CTER"/>
    <property type="match status" value="1"/>
</dbReference>
<organism evidence="2 3">
    <name type="scientific">Merdimmobilis hominis</name>
    <dbReference type="NCBI Taxonomy" id="2897707"/>
    <lineage>
        <taxon>Bacteria</taxon>
        <taxon>Bacillati</taxon>
        <taxon>Bacillota</taxon>
        <taxon>Clostridia</taxon>
        <taxon>Eubacteriales</taxon>
        <taxon>Oscillospiraceae</taxon>
        <taxon>Merdimmobilis</taxon>
    </lineage>
</organism>
<comment type="caution">
    <text evidence="2">The sequence shown here is derived from an EMBL/GenBank/DDBJ whole genome shotgun (WGS) entry which is preliminary data.</text>
</comment>
<accession>A0A939BE02</accession>